<reference evidence="2" key="1">
    <citation type="submission" date="2018-05" db="EMBL/GenBank/DDBJ databases">
        <authorList>
            <person name="Lanie J.A."/>
            <person name="Ng W.-L."/>
            <person name="Kazmierczak K.M."/>
            <person name="Andrzejewski T.M."/>
            <person name="Davidsen T.M."/>
            <person name="Wayne K.J."/>
            <person name="Tettelin H."/>
            <person name="Glass J.I."/>
            <person name="Rusch D."/>
            <person name="Podicherti R."/>
            <person name="Tsui H.-C.T."/>
            <person name="Winkler M.E."/>
        </authorList>
    </citation>
    <scope>NUCLEOTIDE SEQUENCE</scope>
</reference>
<dbReference type="EMBL" id="UINC01055552">
    <property type="protein sequence ID" value="SVB74565.1"/>
    <property type="molecule type" value="Genomic_DNA"/>
</dbReference>
<dbReference type="PROSITE" id="PS51257">
    <property type="entry name" value="PROKAR_LIPOPROTEIN"/>
    <property type="match status" value="1"/>
</dbReference>
<name>A0A382GIJ1_9ZZZZ</name>
<feature type="compositionally biased region" description="Basic and acidic residues" evidence="1">
    <location>
        <begin position="103"/>
        <end position="132"/>
    </location>
</feature>
<gene>
    <name evidence="2" type="ORF">METZ01_LOCUS227419</name>
</gene>
<dbReference type="AlphaFoldDB" id="A0A382GIJ1"/>
<accession>A0A382GIJ1</accession>
<feature type="region of interest" description="Disordered" evidence="1">
    <location>
        <begin position="103"/>
        <end position="146"/>
    </location>
</feature>
<evidence type="ECO:0000313" key="2">
    <source>
        <dbReference type="EMBL" id="SVB74565.1"/>
    </source>
</evidence>
<evidence type="ECO:0000256" key="1">
    <source>
        <dbReference type="SAM" id="MobiDB-lite"/>
    </source>
</evidence>
<organism evidence="2">
    <name type="scientific">marine metagenome</name>
    <dbReference type="NCBI Taxonomy" id="408172"/>
    <lineage>
        <taxon>unclassified sequences</taxon>
        <taxon>metagenomes</taxon>
        <taxon>ecological metagenomes</taxon>
    </lineage>
</organism>
<sequence>MSEEKRNMYPNMLMYNSTASCIQGVIGLLLENNPKLRNQMLPPPILQQMIGHCSCVMDRIRLKFPVEDYYANMHDYIWIRETWGKYGRECIDMGYLAGLVIKDDKPSDNKTVEEKPKPIEPEPEPEPPKIQEPEENINDSATTFQG</sequence>
<proteinExistence type="predicted"/>
<protein>
    <submittedName>
        <fullName evidence="2">Uncharacterized protein</fullName>
    </submittedName>
</protein>